<dbReference type="STRING" id="52442.SAMN05421880_102155"/>
<dbReference type="NCBIfam" id="TIGR01870">
    <property type="entry name" value="cas_TM1810_Csm2"/>
    <property type="match status" value="1"/>
</dbReference>
<evidence type="ECO:0000256" key="1">
    <source>
        <dbReference type="ARBA" id="ARBA00003640"/>
    </source>
</evidence>
<evidence type="ECO:0000256" key="5">
    <source>
        <dbReference type="ARBA" id="ARBA00023118"/>
    </source>
</evidence>
<keyword evidence="8" id="KW-1185">Reference proteome</keyword>
<dbReference type="InterPro" id="IPR010149">
    <property type="entry name" value="CRISPR-assoc_prot_Csm2_III-A"/>
</dbReference>
<dbReference type="OrthoDB" id="9803002at2"/>
<comment type="function">
    <text evidence="1">This subunit may be involved in monitoring complementarity of crRNA and target RNA.</text>
</comment>
<accession>A0A1I4LPK8</accession>
<dbReference type="RefSeq" id="WP_090666097.1">
    <property type="nucleotide sequence ID" value="NZ_FOUF01000002.1"/>
</dbReference>
<comment type="similarity">
    <text evidence="2">Belongs to the CRISPR-associated Csm2 family.</text>
</comment>
<dbReference type="AlphaFoldDB" id="A0A1I4LPK8"/>
<dbReference type="Pfam" id="PF03750">
    <property type="entry name" value="Csm2_III-A"/>
    <property type="match status" value="1"/>
</dbReference>
<gene>
    <name evidence="7" type="ORF">SAMN05421880_102155</name>
</gene>
<evidence type="ECO:0000256" key="6">
    <source>
        <dbReference type="ARBA" id="ARBA00031723"/>
    </source>
</evidence>
<evidence type="ECO:0000313" key="7">
    <source>
        <dbReference type="EMBL" id="SFL92841.1"/>
    </source>
</evidence>
<sequence length="154" mass="17616">MSYSNQGKASVEKNNTQKLSDSRINDISSKFVTAFQTVPGELFDTWAEEVATELAEEGKVGSCNKSTQIRHFYDELVSWQQRIKDKEAFKKFEPFLRMMNAKVAYAKGRKPKLVGDKFEHWFKEGIKASTDAQALNHFKLHFEAMLGFLKGLRG</sequence>
<evidence type="ECO:0000313" key="8">
    <source>
        <dbReference type="Proteomes" id="UP000199561"/>
    </source>
</evidence>
<keyword evidence="4" id="KW-0694">RNA-binding</keyword>
<evidence type="ECO:0000256" key="3">
    <source>
        <dbReference type="ARBA" id="ARBA00016118"/>
    </source>
</evidence>
<reference evidence="7 8" key="1">
    <citation type="submission" date="2016-10" db="EMBL/GenBank/DDBJ databases">
        <authorList>
            <person name="de Groot N.N."/>
        </authorList>
    </citation>
    <scope>NUCLEOTIDE SEQUENCE [LARGE SCALE GENOMIC DNA]</scope>
    <source>
        <strain evidence="7 8">Nm146</strain>
    </source>
</reference>
<dbReference type="EMBL" id="FOUF01000002">
    <property type="protein sequence ID" value="SFL92841.1"/>
    <property type="molecule type" value="Genomic_DNA"/>
</dbReference>
<proteinExistence type="inferred from homology"/>
<dbReference type="CDD" id="cd09647">
    <property type="entry name" value="Csm2_III-A"/>
    <property type="match status" value="1"/>
</dbReference>
<evidence type="ECO:0000256" key="2">
    <source>
        <dbReference type="ARBA" id="ARBA00006896"/>
    </source>
</evidence>
<evidence type="ECO:0000256" key="4">
    <source>
        <dbReference type="ARBA" id="ARBA00022884"/>
    </source>
</evidence>
<dbReference type="GO" id="GO:0003723">
    <property type="term" value="F:RNA binding"/>
    <property type="evidence" value="ECO:0007669"/>
    <property type="project" value="UniProtKB-KW"/>
</dbReference>
<dbReference type="GO" id="GO:0051607">
    <property type="term" value="P:defense response to virus"/>
    <property type="evidence" value="ECO:0007669"/>
    <property type="project" value="UniProtKB-KW"/>
</dbReference>
<keyword evidence="5" id="KW-0051">Antiviral defense</keyword>
<name>A0A1I4LPK8_9PROT</name>
<protein>
    <recommendedName>
        <fullName evidence="3">CRISPR system Cms protein Csm2</fullName>
    </recommendedName>
    <alternativeName>
        <fullName evidence="6">CRISPR type III A-associated protein Csm2</fullName>
    </alternativeName>
</protein>
<organism evidence="7 8">
    <name type="scientific">Nitrosomonas nitrosa</name>
    <dbReference type="NCBI Taxonomy" id="52442"/>
    <lineage>
        <taxon>Bacteria</taxon>
        <taxon>Pseudomonadati</taxon>
        <taxon>Pseudomonadota</taxon>
        <taxon>Betaproteobacteria</taxon>
        <taxon>Nitrosomonadales</taxon>
        <taxon>Nitrosomonadaceae</taxon>
        <taxon>Nitrosomonas</taxon>
    </lineage>
</organism>
<dbReference type="Proteomes" id="UP000199561">
    <property type="component" value="Unassembled WGS sequence"/>
</dbReference>